<evidence type="ECO:0000313" key="2">
    <source>
        <dbReference type="EMBL" id="KEQ73627.1"/>
    </source>
</evidence>
<dbReference type="GeneID" id="25415192"/>
<keyword evidence="3" id="KW-1185">Reference proteome</keyword>
<dbReference type="RefSeq" id="XP_013427730.1">
    <property type="nucleotide sequence ID" value="XM_013572276.1"/>
</dbReference>
<evidence type="ECO:0000256" key="1">
    <source>
        <dbReference type="SAM" id="MobiDB-lite"/>
    </source>
</evidence>
<dbReference type="Proteomes" id="UP000027730">
    <property type="component" value="Unassembled WGS sequence"/>
</dbReference>
<feature type="region of interest" description="Disordered" evidence="1">
    <location>
        <begin position="1"/>
        <end position="44"/>
    </location>
</feature>
<feature type="compositionally biased region" description="Basic and acidic residues" evidence="1">
    <location>
        <begin position="27"/>
        <end position="43"/>
    </location>
</feature>
<dbReference type="AlphaFoldDB" id="A0A074WV92"/>
<dbReference type="EMBL" id="KL584709">
    <property type="protein sequence ID" value="KEQ73627.1"/>
    <property type="molecule type" value="Genomic_DNA"/>
</dbReference>
<accession>A0A074WV92</accession>
<reference evidence="2 3" key="1">
    <citation type="journal article" date="2014" name="BMC Genomics">
        <title>Genome sequencing of four Aureobasidium pullulans varieties: biotechnological potential, stress tolerance, and description of new species.</title>
        <authorList>
            <person name="Gostin Ar C."/>
            <person name="Ohm R.A."/>
            <person name="Kogej T."/>
            <person name="Sonjak S."/>
            <person name="Turk M."/>
            <person name="Zajc J."/>
            <person name="Zalar P."/>
            <person name="Grube M."/>
            <person name="Sun H."/>
            <person name="Han J."/>
            <person name="Sharma A."/>
            <person name="Chiniquy J."/>
            <person name="Ngan C.Y."/>
            <person name="Lipzen A."/>
            <person name="Barry K."/>
            <person name="Grigoriev I.V."/>
            <person name="Gunde-Cimerman N."/>
        </authorList>
    </citation>
    <scope>NUCLEOTIDE SEQUENCE [LARGE SCALE GENOMIC DNA]</scope>
    <source>
        <strain evidence="2 3">CBS 147.97</strain>
    </source>
</reference>
<proteinExistence type="predicted"/>
<gene>
    <name evidence="2" type="ORF">M436DRAFT_72913</name>
</gene>
<protein>
    <submittedName>
        <fullName evidence="2">Uncharacterized protein</fullName>
    </submittedName>
</protein>
<evidence type="ECO:0000313" key="3">
    <source>
        <dbReference type="Proteomes" id="UP000027730"/>
    </source>
</evidence>
<name>A0A074WV92_9PEZI</name>
<sequence length="246" mass="28016">MSTPTTNKRRRIESPVHYGPYDTEDLPQNRDLADQSWTRHESSPTEAQITAIVDKLDESEVRKFMTKPIEDMDESDVWELLINTAVSNELVYIDLNLDIEMHVQEVDYIINEQYAGLSERRQYDKAGEAAELVETEIAKIARRVTKKSRYTTKLSAILGLCRIGSVVARAGSSVGAEVRNQIGNDDILVRTMLSIADLMTIEEKAALNNDDTKALTAFDRERKDHAIFHNFNKILDAFKSSFRLTY</sequence>
<dbReference type="OrthoDB" id="4364733at2759"/>
<dbReference type="HOGENOM" id="CLU_930609_0_0_1"/>
<organism evidence="2 3">
    <name type="scientific">Aureobasidium namibiae CBS 147.97</name>
    <dbReference type="NCBI Taxonomy" id="1043004"/>
    <lineage>
        <taxon>Eukaryota</taxon>
        <taxon>Fungi</taxon>
        <taxon>Dikarya</taxon>
        <taxon>Ascomycota</taxon>
        <taxon>Pezizomycotina</taxon>
        <taxon>Dothideomycetes</taxon>
        <taxon>Dothideomycetidae</taxon>
        <taxon>Dothideales</taxon>
        <taxon>Saccotheciaceae</taxon>
        <taxon>Aureobasidium</taxon>
    </lineage>
</organism>